<name>A0A8T2EUS7_9BRAS</name>
<gene>
    <name evidence="1" type="ORF">ISN45_At03g039840</name>
</gene>
<reference evidence="1 2" key="1">
    <citation type="submission" date="2020-12" db="EMBL/GenBank/DDBJ databases">
        <title>Concerted genomic and epigenomic changes stabilize Arabidopsis allopolyploids.</title>
        <authorList>
            <person name="Chen Z."/>
        </authorList>
    </citation>
    <scope>NUCLEOTIDE SEQUENCE [LARGE SCALE GENOMIC DNA]</scope>
    <source>
        <strain evidence="1">Allo738</strain>
        <tissue evidence="1">Leaf</tissue>
    </source>
</reference>
<dbReference type="Proteomes" id="UP000694240">
    <property type="component" value="Chromosome 3"/>
</dbReference>
<keyword evidence="2" id="KW-1185">Reference proteome</keyword>
<comment type="caution">
    <text evidence="1">The sequence shown here is derived from an EMBL/GenBank/DDBJ whole genome shotgun (WGS) entry which is preliminary data.</text>
</comment>
<evidence type="ECO:0000313" key="2">
    <source>
        <dbReference type="Proteomes" id="UP000694240"/>
    </source>
</evidence>
<proteinExistence type="predicted"/>
<accession>A0A8T2EUS7</accession>
<sequence length="57" mass="6906">MMFRGYLIIRFDSYGSNTGLEELKYRGNEPFILLGFVKDNMFLFWLEHDYSNRFLSI</sequence>
<dbReference type="AlphaFoldDB" id="A0A8T2EUS7"/>
<organism evidence="1 2">
    <name type="scientific">Arabidopsis thaliana x Arabidopsis arenosa</name>
    <dbReference type="NCBI Taxonomy" id="1240361"/>
    <lineage>
        <taxon>Eukaryota</taxon>
        <taxon>Viridiplantae</taxon>
        <taxon>Streptophyta</taxon>
        <taxon>Embryophyta</taxon>
        <taxon>Tracheophyta</taxon>
        <taxon>Spermatophyta</taxon>
        <taxon>Magnoliopsida</taxon>
        <taxon>eudicotyledons</taxon>
        <taxon>Gunneridae</taxon>
        <taxon>Pentapetalae</taxon>
        <taxon>rosids</taxon>
        <taxon>malvids</taxon>
        <taxon>Brassicales</taxon>
        <taxon>Brassicaceae</taxon>
        <taxon>Camelineae</taxon>
        <taxon>Arabidopsis</taxon>
    </lineage>
</organism>
<protein>
    <submittedName>
        <fullName evidence="1">Uncharacterized protein</fullName>
    </submittedName>
</protein>
<evidence type="ECO:0000313" key="1">
    <source>
        <dbReference type="EMBL" id="KAG7627658.1"/>
    </source>
</evidence>
<dbReference type="EMBL" id="JAEFBK010000003">
    <property type="protein sequence ID" value="KAG7627658.1"/>
    <property type="molecule type" value="Genomic_DNA"/>
</dbReference>